<dbReference type="GO" id="GO:0030170">
    <property type="term" value="F:pyridoxal phosphate binding"/>
    <property type="evidence" value="ECO:0000318"/>
    <property type="project" value="GO_Central"/>
</dbReference>
<dbReference type="GO" id="GO:0005634">
    <property type="term" value="C:nucleus"/>
    <property type="evidence" value="ECO:0007669"/>
    <property type="project" value="EnsemblFungi"/>
</dbReference>
<dbReference type="Gene3D" id="3.40.640.10">
    <property type="entry name" value="Type I PLP-dependent aspartate aminotransferase-like (Major domain)"/>
    <property type="match status" value="1"/>
</dbReference>
<dbReference type="PANTHER" id="PTHR11808:SF35">
    <property type="entry name" value="CYSTATHIONINE GAMMA-SYNTHASE (AFU_ORTHOLOGUE AFUA_7G01590)"/>
    <property type="match status" value="1"/>
</dbReference>
<dbReference type="OrthoDB" id="3512640at2759"/>
<dbReference type="Proteomes" id="UP000001744">
    <property type="component" value="Unassembled WGS sequence"/>
</dbReference>
<dbReference type="AlphaFoldDB" id="B6K1U3"/>
<dbReference type="InterPro" id="IPR015421">
    <property type="entry name" value="PyrdxlP-dep_Trfase_major"/>
</dbReference>
<dbReference type="PROSITE" id="PS00868">
    <property type="entry name" value="CYS_MET_METAB_PP"/>
    <property type="match status" value="1"/>
</dbReference>
<proteinExistence type="inferred from homology"/>
<dbReference type="RefSeq" id="XP_002173417.1">
    <property type="nucleotide sequence ID" value="XM_002173381.1"/>
</dbReference>
<protein>
    <recommendedName>
        <fullName evidence="7">Cystathionine gamma-synthase</fullName>
    </recommendedName>
</protein>
<dbReference type="InterPro" id="IPR015422">
    <property type="entry name" value="PyrdxlP-dep_Trfase_small"/>
</dbReference>
<dbReference type="HOGENOM" id="CLU_018986_3_0_1"/>
<name>B6K1U3_SCHJY</name>
<gene>
    <name evidence="5" type="ORF">SJAG_02205</name>
</gene>
<keyword evidence="6" id="KW-1185">Reference proteome</keyword>
<dbReference type="InterPro" id="IPR054542">
    <property type="entry name" value="Cys_met_metab_PP"/>
</dbReference>
<evidence type="ECO:0000256" key="1">
    <source>
        <dbReference type="ARBA" id="ARBA00001933"/>
    </source>
</evidence>
<accession>B6K1U3</accession>
<evidence type="ECO:0000313" key="5">
    <source>
        <dbReference type="EMBL" id="EEB07124.1"/>
    </source>
</evidence>
<dbReference type="OMA" id="HKKMHGV"/>
<dbReference type="PIRSF" id="PIRSF001434">
    <property type="entry name" value="CGS"/>
    <property type="match status" value="1"/>
</dbReference>
<keyword evidence="2 3" id="KW-0663">Pyridoxal phosphate</keyword>
<organism evidence="5 6">
    <name type="scientific">Schizosaccharomyces japonicus (strain yFS275 / FY16936)</name>
    <name type="common">Fission yeast</name>
    <dbReference type="NCBI Taxonomy" id="402676"/>
    <lineage>
        <taxon>Eukaryota</taxon>
        <taxon>Fungi</taxon>
        <taxon>Dikarya</taxon>
        <taxon>Ascomycota</taxon>
        <taxon>Taphrinomycotina</taxon>
        <taxon>Schizosaccharomycetes</taxon>
        <taxon>Schizosaccharomycetales</taxon>
        <taxon>Schizosaccharomycetaceae</taxon>
        <taxon>Schizosaccharomyces</taxon>
    </lineage>
</organism>
<dbReference type="PANTHER" id="PTHR11808">
    <property type="entry name" value="TRANS-SULFURATION ENZYME FAMILY MEMBER"/>
    <property type="match status" value="1"/>
</dbReference>
<dbReference type="JaponicusDB" id="SJAG_02205"/>
<dbReference type="InterPro" id="IPR000277">
    <property type="entry name" value="Cys/Met-Metab_PyrdxlP-dep_enz"/>
</dbReference>
<reference evidence="5 6" key="1">
    <citation type="journal article" date="2011" name="Science">
        <title>Comparative functional genomics of the fission yeasts.</title>
        <authorList>
            <person name="Rhind N."/>
            <person name="Chen Z."/>
            <person name="Yassour M."/>
            <person name="Thompson D.A."/>
            <person name="Haas B.J."/>
            <person name="Habib N."/>
            <person name="Wapinski I."/>
            <person name="Roy S."/>
            <person name="Lin M.F."/>
            <person name="Heiman D.I."/>
            <person name="Young S.K."/>
            <person name="Furuya K."/>
            <person name="Guo Y."/>
            <person name="Pidoux A."/>
            <person name="Chen H.M."/>
            <person name="Robbertse B."/>
            <person name="Goldberg J.M."/>
            <person name="Aoki K."/>
            <person name="Bayne E.H."/>
            <person name="Berlin A.M."/>
            <person name="Desjardins C.A."/>
            <person name="Dobbs E."/>
            <person name="Dukaj L."/>
            <person name="Fan L."/>
            <person name="FitzGerald M.G."/>
            <person name="French C."/>
            <person name="Gujja S."/>
            <person name="Hansen K."/>
            <person name="Keifenheim D."/>
            <person name="Levin J.Z."/>
            <person name="Mosher R.A."/>
            <person name="Mueller C.A."/>
            <person name="Pfiffner J."/>
            <person name="Priest M."/>
            <person name="Russ C."/>
            <person name="Smialowska A."/>
            <person name="Swoboda P."/>
            <person name="Sykes S.M."/>
            <person name="Vaughn M."/>
            <person name="Vengrova S."/>
            <person name="Yoder R."/>
            <person name="Zeng Q."/>
            <person name="Allshire R."/>
            <person name="Baulcombe D."/>
            <person name="Birren B.W."/>
            <person name="Brown W."/>
            <person name="Ekwall K."/>
            <person name="Kellis M."/>
            <person name="Leatherwood J."/>
            <person name="Levin H."/>
            <person name="Margalit H."/>
            <person name="Martienssen R."/>
            <person name="Nieduszynski C.A."/>
            <person name="Spatafora J.W."/>
            <person name="Friedman N."/>
            <person name="Dalgaard J.Z."/>
            <person name="Baumann P."/>
            <person name="Niki H."/>
            <person name="Regev A."/>
            <person name="Nusbaum C."/>
        </authorList>
    </citation>
    <scope>NUCLEOTIDE SEQUENCE [LARGE SCALE GENOMIC DNA]</scope>
    <source>
        <strain evidence="6">yFS275 / FY16936</strain>
    </source>
</reference>
<dbReference type="Gene3D" id="3.90.1150.10">
    <property type="entry name" value="Aspartate Aminotransferase, domain 1"/>
    <property type="match status" value="1"/>
</dbReference>
<dbReference type="InterPro" id="IPR015424">
    <property type="entry name" value="PyrdxlP-dep_Trfase"/>
</dbReference>
<dbReference type="STRING" id="402676.B6K1U3"/>
<dbReference type="GO" id="GO:0016846">
    <property type="term" value="F:carbon-sulfur lyase activity"/>
    <property type="evidence" value="ECO:0000318"/>
    <property type="project" value="GO_Central"/>
</dbReference>
<evidence type="ECO:0000256" key="3">
    <source>
        <dbReference type="PIRSR" id="PIRSR001434-2"/>
    </source>
</evidence>
<dbReference type="SUPFAM" id="SSF53383">
    <property type="entry name" value="PLP-dependent transferases"/>
    <property type="match status" value="1"/>
</dbReference>
<sequence>MSPVNTKKVGLQTALIHSDDAISKESDVSPAIHLSTTYDYDSDAEPIKWTADKEYVYYSRIWNETTSRAEAAVSAIVNANAVLYASGLAAIFALFTHLHPKRVAIHTPGTGGYGGVVRIIDIMKRLSNTQVLYIDENCEGIQKHDLIFLESPINPSGECCDIAYYAKLAHSKGALLAVDSTLAPPPLQDPFTLGADYVVHSATKYLAGHSDVLAGIVATKDPKVAQELRFDRIHLGSILQPVSSHTLLRSLRTFSLRIQQHSKNGYAIAQHLYRLSTDAEFAKSLGIDGTLVKKVHHDSLQTESFVRKTLVGGHVSCFSVVFRTPEIAKKFCTSLQFFHHATSLGSVESLCEWRLMSDPNVNPSLVRLSIGIEDISDLISDINRVLASVTSESKTSARGDEQYDN</sequence>
<evidence type="ECO:0000256" key="2">
    <source>
        <dbReference type="ARBA" id="ARBA00022898"/>
    </source>
</evidence>
<dbReference type="eggNOG" id="KOG0053">
    <property type="taxonomic scope" value="Eukaryota"/>
</dbReference>
<dbReference type="VEuPathDB" id="FungiDB:SJAG_02205"/>
<dbReference type="GeneID" id="7050180"/>
<dbReference type="GO" id="GO:0019346">
    <property type="term" value="P:transsulfuration"/>
    <property type="evidence" value="ECO:0000318"/>
    <property type="project" value="GO_Central"/>
</dbReference>
<dbReference type="Pfam" id="PF01053">
    <property type="entry name" value="Cys_Met_Meta_PP"/>
    <property type="match status" value="1"/>
</dbReference>
<feature type="modified residue" description="N6-(pyridoxal phosphate)lysine" evidence="3">
    <location>
        <position position="204"/>
    </location>
</feature>
<evidence type="ECO:0000313" key="6">
    <source>
        <dbReference type="Proteomes" id="UP000001744"/>
    </source>
</evidence>
<dbReference type="EMBL" id="KE651166">
    <property type="protein sequence ID" value="EEB07124.1"/>
    <property type="molecule type" value="Genomic_DNA"/>
</dbReference>
<dbReference type="GO" id="GO:0005737">
    <property type="term" value="C:cytoplasm"/>
    <property type="evidence" value="ECO:0000318"/>
    <property type="project" value="GO_Central"/>
</dbReference>
<comment type="cofactor">
    <cofactor evidence="1 4">
        <name>pyridoxal 5'-phosphate</name>
        <dbReference type="ChEBI" id="CHEBI:597326"/>
    </cofactor>
</comment>
<comment type="similarity">
    <text evidence="4">Belongs to the trans-sulfuration enzymes family.</text>
</comment>
<evidence type="ECO:0000256" key="4">
    <source>
        <dbReference type="RuleBase" id="RU362118"/>
    </source>
</evidence>
<evidence type="ECO:0008006" key="7">
    <source>
        <dbReference type="Google" id="ProtNLM"/>
    </source>
</evidence>